<keyword evidence="2" id="KW-1185">Reference proteome</keyword>
<evidence type="ECO:0000313" key="2">
    <source>
        <dbReference type="Proteomes" id="UP000054845"/>
    </source>
</evidence>
<protein>
    <submittedName>
        <fullName evidence="1">Uncharacterized protein</fullName>
    </submittedName>
</protein>
<evidence type="ECO:0000313" key="1">
    <source>
        <dbReference type="EMBL" id="CEH16119.1"/>
    </source>
</evidence>
<dbReference type="EMBL" id="CCYA01000278">
    <property type="protein sequence ID" value="CEH16119.1"/>
    <property type="molecule type" value="Genomic_DNA"/>
</dbReference>
<reference evidence="1 2" key="1">
    <citation type="submission" date="2014-09" db="EMBL/GenBank/DDBJ databases">
        <authorList>
            <person name="Magalhaes I.L.F."/>
            <person name="Oliveira U."/>
            <person name="Santos F.R."/>
            <person name="Vidigal T.H.D.A."/>
            <person name="Brescovit A.D."/>
            <person name="Santos A.J."/>
        </authorList>
    </citation>
    <scope>NUCLEOTIDE SEQUENCE [LARGE SCALE GENOMIC DNA]</scope>
</reference>
<dbReference type="OrthoDB" id="10326637at2759"/>
<dbReference type="Proteomes" id="UP000054845">
    <property type="component" value="Unassembled WGS sequence"/>
</dbReference>
<organism evidence="1 2">
    <name type="scientific">Ceraceosorus bombacis</name>
    <dbReference type="NCBI Taxonomy" id="401625"/>
    <lineage>
        <taxon>Eukaryota</taxon>
        <taxon>Fungi</taxon>
        <taxon>Dikarya</taxon>
        <taxon>Basidiomycota</taxon>
        <taxon>Ustilaginomycotina</taxon>
        <taxon>Exobasidiomycetes</taxon>
        <taxon>Ceraceosorales</taxon>
        <taxon>Ceraceosoraceae</taxon>
        <taxon>Ceraceosorus</taxon>
    </lineage>
</organism>
<name>A0A0P1BIY9_9BASI</name>
<dbReference type="AlphaFoldDB" id="A0A0P1BIY9"/>
<accession>A0A0P1BIY9</accession>
<sequence length="243" mass="27739">MANLKLTTLRELALLTDATTAIGVRVPSLSEHPVEEQLEILRRIHVPPRESSRQHLSFSRRASSSGQEFDRETWQPFHLERVPEMDEDVETTVKPGARKLYGQCDLDESKCTPCGASSIKYKLRLGTRRLLYKLRLGTRRLLVSKADLQKALQRLRLEVGTLRQRYAHNKSTSVDGVQEDTMRAREATLAAIERAHQSIAPFVLPGSMSSSSIRNVFEQLRRELDVFICPLQFRTCDRNPKNT</sequence>
<proteinExistence type="predicted"/>